<evidence type="ECO:0000256" key="7">
    <source>
        <dbReference type="SAM" id="Phobius"/>
    </source>
</evidence>
<evidence type="ECO:0000256" key="5">
    <source>
        <dbReference type="ARBA" id="ARBA00023136"/>
    </source>
</evidence>
<evidence type="ECO:0000259" key="8">
    <source>
        <dbReference type="Pfam" id="PF02687"/>
    </source>
</evidence>
<sequence>MRNALAEVRGPSLLHTWQESVDSLRLLGRRSLLALLGIAVGAGAIVALLNIGRSATSHALRTFRDMGTDIVVVAFPPKPGDGALPMTIDPDVIRKAVPSFRYVAPVSVNGLEVRHAGKAGNLSVVGATSALAAVIGLRPESGRFLSDFDRKATFAVVGADVWQNLGTRPLVTGDKIEIGDYLFEIIGVVQRVLPNPMIPVDVNQSILVPIEGLRRVQPTAALSAIVGKVVGQDLASVGEPLHRCLTELFPGRDVNVQIPEQLLNGLRQQAATFSYLLAGLGAIALLVGGVGVMNVMLMNVSERRREIGVRMALGARPIDIFTLFLLESVNVSAAGAMLGSALGVGAAYAFARMSGWAFAFAPFALPLGVGSSLAIGIFSGIYPAISAARLPPVEALRDA</sequence>
<feature type="transmembrane region" description="Helical" evidence="7">
    <location>
        <begin position="32"/>
        <end position="52"/>
    </location>
</feature>
<feature type="domain" description="ABC3 transporter permease C-terminal" evidence="8">
    <location>
        <begin position="280"/>
        <end position="392"/>
    </location>
</feature>
<organism evidence="10 11">
    <name type="scientific">Burkholderia ubonensis</name>
    <dbReference type="NCBI Taxonomy" id="101571"/>
    <lineage>
        <taxon>Bacteria</taxon>
        <taxon>Pseudomonadati</taxon>
        <taxon>Pseudomonadota</taxon>
        <taxon>Betaproteobacteria</taxon>
        <taxon>Burkholderiales</taxon>
        <taxon>Burkholderiaceae</taxon>
        <taxon>Burkholderia</taxon>
        <taxon>Burkholderia cepacia complex</taxon>
    </lineage>
</organism>
<feature type="domain" description="MacB-like periplasmic core" evidence="9">
    <location>
        <begin position="31"/>
        <end position="226"/>
    </location>
</feature>
<evidence type="ECO:0000313" key="10">
    <source>
        <dbReference type="EMBL" id="KVG62702.1"/>
    </source>
</evidence>
<feature type="transmembrane region" description="Helical" evidence="7">
    <location>
        <begin position="363"/>
        <end position="385"/>
    </location>
</feature>
<evidence type="ECO:0000259" key="9">
    <source>
        <dbReference type="Pfam" id="PF12704"/>
    </source>
</evidence>
<gene>
    <name evidence="10" type="ORF">WJ33_29455</name>
</gene>
<dbReference type="PANTHER" id="PTHR30572:SF4">
    <property type="entry name" value="ABC TRANSPORTER PERMEASE YTRF"/>
    <property type="match status" value="1"/>
</dbReference>
<feature type="transmembrane region" description="Helical" evidence="7">
    <location>
        <begin position="273"/>
        <end position="295"/>
    </location>
</feature>
<dbReference type="GO" id="GO:0005886">
    <property type="term" value="C:plasma membrane"/>
    <property type="evidence" value="ECO:0007669"/>
    <property type="project" value="UniProtKB-SubCell"/>
</dbReference>
<reference evidence="10 11" key="1">
    <citation type="submission" date="2015-11" db="EMBL/GenBank/DDBJ databases">
        <title>Expanding the genomic diversity of Burkholderia species for the development of highly accurate diagnostics.</title>
        <authorList>
            <person name="Sahl J."/>
            <person name="Keim P."/>
            <person name="Wagner D."/>
        </authorList>
    </citation>
    <scope>NUCLEOTIDE SEQUENCE [LARGE SCALE GENOMIC DNA]</scope>
    <source>
        <strain evidence="10 11">MSMB2036</strain>
    </source>
</reference>
<evidence type="ECO:0000256" key="6">
    <source>
        <dbReference type="ARBA" id="ARBA00038076"/>
    </source>
</evidence>
<evidence type="ECO:0000256" key="3">
    <source>
        <dbReference type="ARBA" id="ARBA00022692"/>
    </source>
</evidence>
<evidence type="ECO:0000313" key="11">
    <source>
        <dbReference type="Proteomes" id="UP000064029"/>
    </source>
</evidence>
<dbReference type="PANTHER" id="PTHR30572">
    <property type="entry name" value="MEMBRANE COMPONENT OF TRANSPORTER-RELATED"/>
    <property type="match status" value="1"/>
</dbReference>
<proteinExistence type="inferred from homology"/>
<comment type="subcellular location">
    <subcellularLocation>
        <location evidence="1">Cell membrane</location>
        <topology evidence="1">Multi-pass membrane protein</topology>
    </subcellularLocation>
</comment>
<dbReference type="Proteomes" id="UP000064029">
    <property type="component" value="Unassembled WGS sequence"/>
</dbReference>
<name>A0A103R7N0_9BURK</name>
<dbReference type="AlphaFoldDB" id="A0A103R7N0"/>
<protein>
    <submittedName>
        <fullName evidence="10">ABC transporter permease</fullName>
    </submittedName>
</protein>
<comment type="similarity">
    <text evidence="6">Belongs to the ABC-4 integral membrane protein family.</text>
</comment>
<dbReference type="InterPro" id="IPR050250">
    <property type="entry name" value="Macrolide_Exporter_MacB"/>
</dbReference>
<keyword evidence="3 7" id="KW-0812">Transmembrane</keyword>
<dbReference type="OrthoDB" id="4814201at2"/>
<dbReference type="EMBL" id="LOXM01000171">
    <property type="protein sequence ID" value="KVG62702.1"/>
    <property type="molecule type" value="Genomic_DNA"/>
</dbReference>
<evidence type="ECO:0000256" key="4">
    <source>
        <dbReference type="ARBA" id="ARBA00022989"/>
    </source>
</evidence>
<dbReference type="Pfam" id="PF02687">
    <property type="entry name" value="FtsX"/>
    <property type="match status" value="1"/>
</dbReference>
<keyword evidence="5 7" id="KW-0472">Membrane</keyword>
<evidence type="ECO:0000256" key="1">
    <source>
        <dbReference type="ARBA" id="ARBA00004651"/>
    </source>
</evidence>
<dbReference type="GO" id="GO:0022857">
    <property type="term" value="F:transmembrane transporter activity"/>
    <property type="evidence" value="ECO:0007669"/>
    <property type="project" value="TreeGrafter"/>
</dbReference>
<dbReference type="InterPro" id="IPR025857">
    <property type="entry name" value="MacB_PCD"/>
</dbReference>
<keyword evidence="4 7" id="KW-1133">Transmembrane helix</keyword>
<dbReference type="Pfam" id="PF12704">
    <property type="entry name" value="MacB_PCD"/>
    <property type="match status" value="1"/>
</dbReference>
<evidence type="ECO:0000256" key="2">
    <source>
        <dbReference type="ARBA" id="ARBA00022475"/>
    </source>
</evidence>
<keyword evidence="2" id="KW-1003">Cell membrane</keyword>
<accession>A0A103R7N0</accession>
<comment type="caution">
    <text evidence="10">The sequence shown here is derived from an EMBL/GenBank/DDBJ whole genome shotgun (WGS) entry which is preliminary data.</text>
</comment>
<dbReference type="InterPro" id="IPR003838">
    <property type="entry name" value="ABC3_permease_C"/>
</dbReference>